<keyword evidence="6 9" id="KW-0472">Membrane</keyword>
<evidence type="ECO:0000313" key="12">
    <source>
        <dbReference type="Proteomes" id="UP000256388"/>
    </source>
</evidence>
<proteinExistence type="predicted"/>
<dbReference type="InterPro" id="IPR013685">
    <property type="entry name" value="POTRA_FtsQ_type"/>
</dbReference>
<evidence type="ECO:0000256" key="3">
    <source>
        <dbReference type="ARBA" id="ARBA00022618"/>
    </source>
</evidence>
<feature type="transmembrane region" description="Helical" evidence="9">
    <location>
        <begin position="66"/>
        <end position="83"/>
    </location>
</feature>
<organism evidence="11 12">
    <name type="scientific">Pelolinea submarina</name>
    <dbReference type="NCBI Taxonomy" id="913107"/>
    <lineage>
        <taxon>Bacteria</taxon>
        <taxon>Bacillati</taxon>
        <taxon>Chloroflexota</taxon>
        <taxon>Anaerolineae</taxon>
        <taxon>Anaerolineales</taxon>
        <taxon>Anaerolineaceae</taxon>
        <taxon>Pelolinea</taxon>
    </lineage>
</organism>
<dbReference type="PANTHER" id="PTHR37820">
    <property type="entry name" value="CELL DIVISION PROTEIN DIVIB"/>
    <property type="match status" value="1"/>
</dbReference>
<dbReference type="GO" id="GO:0005886">
    <property type="term" value="C:plasma membrane"/>
    <property type="evidence" value="ECO:0007669"/>
    <property type="project" value="TreeGrafter"/>
</dbReference>
<evidence type="ECO:0000256" key="2">
    <source>
        <dbReference type="ARBA" id="ARBA00022475"/>
    </source>
</evidence>
<evidence type="ECO:0000256" key="5">
    <source>
        <dbReference type="ARBA" id="ARBA00022989"/>
    </source>
</evidence>
<dbReference type="AlphaFoldDB" id="A0A347ZS21"/>
<dbReference type="PROSITE" id="PS51779">
    <property type="entry name" value="POTRA"/>
    <property type="match status" value="1"/>
</dbReference>
<dbReference type="Proteomes" id="UP000256388">
    <property type="component" value="Unassembled WGS sequence"/>
</dbReference>
<dbReference type="OrthoDB" id="160838at2"/>
<sequence>MKERSSRRHSEQVRRKLNQESQSSVRQAARRAIDPPVLQTSGRKGLKGTEETVSAVKRRFKPGWRLLSFAMVAALAYFVLTAFRSPEYRVSTVEISGLQRLSPEEVLGSLNIVGDHIFAIQPKEIVDSIAASYPELRDIQVTVSLPAKVTITAVERQPMFTWQMKDRLMWVDTEGYLIPARGEAAEMLTIDADALPLYQVDEDLRELGSTKIIQDKSIKKPGQSDLMFFAQTKHIDSNLLVAVLQLNAWMPNESTLLYQKQRGLGWADARGWDVFVGQKLESINDKMVMYETIVRNLEEQGINPSMVSVEFLNAPYYRVD</sequence>
<evidence type="ECO:0000256" key="8">
    <source>
        <dbReference type="SAM" id="MobiDB-lite"/>
    </source>
</evidence>
<reference evidence="11 12" key="1">
    <citation type="submission" date="2018-08" db="EMBL/GenBank/DDBJ databases">
        <title>Genomic Encyclopedia of Type Strains, Phase IV (KMG-IV): sequencing the most valuable type-strain genomes for metagenomic binning, comparative biology and taxonomic classification.</title>
        <authorList>
            <person name="Goeker M."/>
        </authorList>
    </citation>
    <scope>NUCLEOTIDE SEQUENCE [LARGE SCALE GENOMIC DNA]</scope>
    <source>
        <strain evidence="11 12">DSM 23923</strain>
    </source>
</reference>
<keyword evidence="5 9" id="KW-1133">Transmembrane helix</keyword>
<evidence type="ECO:0000256" key="7">
    <source>
        <dbReference type="ARBA" id="ARBA00023306"/>
    </source>
</evidence>
<dbReference type="Pfam" id="PF08478">
    <property type="entry name" value="POTRA_1"/>
    <property type="match status" value="1"/>
</dbReference>
<feature type="compositionally biased region" description="Basic and acidic residues" evidence="8">
    <location>
        <begin position="1"/>
        <end position="18"/>
    </location>
</feature>
<dbReference type="InterPro" id="IPR034746">
    <property type="entry name" value="POTRA"/>
</dbReference>
<keyword evidence="2" id="KW-1003">Cell membrane</keyword>
<comment type="caution">
    <text evidence="11">The sequence shown here is derived from an EMBL/GenBank/DDBJ whole genome shotgun (WGS) entry which is preliminary data.</text>
</comment>
<keyword evidence="12" id="KW-1185">Reference proteome</keyword>
<dbReference type="InterPro" id="IPR050487">
    <property type="entry name" value="FtsQ_DivIB"/>
</dbReference>
<evidence type="ECO:0000259" key="10">
    <source>
        <dbReference type="PROSITE" id="PS51779"/>
    </source>
</evidence>
<keyword evidence="4 9" id="KW-0812">Transmembrane</keyword>
<feature type="domain" description="POTRA" evidence="10">
    <location>
        <begin position="88"/>
        <end position="156"/>
    </location>
</feature>
<dbReference type="RefSeq" id="WP_116224465.1">
    <property type="nucleotide sequence ID" value="NZ_AP018437.1"/>
</dbReference>
<name>A0A347ZS21_9CHLR</name>
<dbReference type="GO" id="GO:0051301">
    <property type="term" value="P:cell division"/>
    <property type="evidence" value="ECO:0007669"/>
    <property type="project" value="UniProtKB-KW"/>
</dbReference>
<protein>
    <submittedName>
        <fullName evidence="11">POTRA domain-containing FtsQ-type protein</fullName>
    </submittedName>
</protein>
<evidence type="ECO:0000256" key="6">
    <source>
        <dbReference type="ARBA" id="ARBA00023136"/>
    </source>
</evidence>
<evidence type="ECO:0000313" key="11">
    <source>
        <dbReference type="EMBL" id="REG11333.1"/>
    </source>
</evidence>
<gene>
    <name evidence="11" type="ORF">DFR64_1211</name>
</gene>
<dbReference type="EMBL" id="QUMS01000001">
    <property type="protein sequence ID" value="REG11333.1"/>
    <property type="molecule type" value="Genomic_DNA"/>
</dbReference>
<evidence type="ECO:0000256" key="4">
    <source>
        <dbReference type="ARBA" id="ARBA00022692"/>
    </source>
</evidence>
<keyword evidence="7" id="KW-0131">Cell cycle</keyword>
<keyword evidence="3" id="KW-0132">Cell division</keyword>
<evidence type="ECO:0000256" key="1">
    <source>
        <dbReference type="ARBA" id="ARBA00004370"/>
    </source>
</evidence>
<feature type="region of interest" description="Disordered" evidence="8">
    <location>
        <begin position="1"/>
        <end position="45"/>
    </location>
</feature>
<comment type="subcellular location">
    <subcellularLocation>
        <location evidence="1">Membrane</location>
    </subcellularLocation>
</comment>
<dbReference type="PANTHER" id="PTHR37820:SF1">
    <property type="entry name" value="CELL DIVISION PROTEIN FTSQ"/>
    <property type="match status" value="1"/>
</dbReference>
<evidence type="ECO:0000256" key="9">
    <source>
        <dbReference type="SAM" id="Phobius"/>
    </source>
</evidence>
<accession>A0A347ZS21</accession>